<accession>A0AAD0QA76</accession>
<evidence type="ECO:0000256" key="1">
    <source>
        <dbReference type="SAM" id="Coils"/>
    </source>
</evidence>
<feature type="coiled-coil region" evidence="1">
    <location>
        <begin position="450"/>
        <end position="504"/>
    </location>
</feature>
<evidence type="ECO:0000313" key="3">
    <source>
        <dbReference type="Proteomes" id="UP000253779"/>
    </source>
</evidence>
<organism evidence="2 3">
    <name type="scientific">Streptomyces cavourensis</name>
    <dbReference type="NCBI Taxonomy" id="67258"/>
    <lineage>
        <taxon>Bacteria</taxon>
        <taxon>Bacillati</taxon>
        <taxon>Actinomycetota</taxon>
        <taxon>Actinomycetes</taxon>
        <taxon>Kitasatosporales</taxon>
        <taxon>Streptomycetaceae</taxon>
        <taxon>Streptomyces</taxon>
    </lineage>
</organism>
<gene>
    <name evidence="2" type="ORF">DTW94_27270</name>
</gene>
<reference evidence="2 3" key="1">
    <citation type="submission" date="2018-07" db="EMBL/GenBank/DDBJ databases">
        <title>Complete genome sequence of soil actinomycete Streptomyces cavourensis tj430.</title>
        <authorList>
            <person name="Wang P."/>
            <person name="Huang Y."/>
        </authorList>
    </citation>
    <scope>NUCLEOTIDE SEQUENCE [LARGE SCALE GENOMIC DNA]</scope>
    <source>
        <strain evidence="2 3">TJ430</strain>
    </source>
</reference>
<dbReference type="InterPro" id="IPR027417">
    <property type="entry name" value="P-loop_NTPase"/>
</dbReference>
<dbReference type="Proteomes" id="UP000253779">
    <property type="component" value="Chromosome"/>
</dbReference>
<feature type="coiled-coil region" evidence="1">
    <location>
        <begin position="207"/>
        <end position="268"/>
    </location>
</feature>
<evidence type="ECO:0000313" key="2">
    <source>
        <dbReference type="EMBL" id="AXI74577.1"/>
    </source>
</evidence>
<dbReference type="SUPFAM" id="SSF52540">
    <property type="entry name" value="P-loop containing nucleoside triphosphate hydrolases"/>
    <property type="match status" value="1"/>
</dbReference>
<dbReference type="Gene3D" id="3.40.50.300">
    <property type="entry name" value="P-loop containing nucleotide triphosphate hydrolases"/>
    <property type="match status" value="2"/>
</dbReference>
<name>A0AAD0QA76_9ACTN</name>
<dbReference type="RefSeq" id="WP_044371405.1">
    <property type="nucleotide sequence ID" value="NZ_CP030930.1"/>
</dbReference>
<keyword evidence="1" id="KW-0175">Coiled coil</keyword>
<proteinExistence type="predicted"/>
<sequence>MTIMQPLPGIRIRRLRLAGVSRNYEVDFTHDQRVRDLSVVAGAFSSGKTAVLEFIAYGLGGKRHPRHPEVLRKVRSCLLEVELSGEPHVIERPVGEPSKVAYVRRGTLDSPPLSKPESRTIEPAGAPESLSALLLGHCKLEGVQLREAPSSRESRTDPLSIRDLMNLAFLPNERIASKNFLFENEYMKKHKLKQVVDVVFGVHDDRAVELGQRIKELGARLTQARSELAAARAFVDEQDVPTAGALIAEQYEGELRELTEQLRALDEAAQAGTTFAGRLRREHQQAAQRARRAAGVVRDCETQLTRMMPLRAQYADDLVKLNMLAEAQRLFDPLSVTTCPACLNRMPASPSVENGSCSLCSHELPHSDGHLTLGTATAEHSSDEGRLDVAAEVRATKARLKEITAYVEGLDSSLATLKLQAEEAAIDEERAAAAVDEATSPTVTPFLAARDNLQRRREEVLHHLQHAENATKLQAGLEKRSGLVERQEAQIDRLREERDRLGDAAQDRDLVVGRISGRYSELLRQWRYPKLSQPMIDTNLVPHVRDDSYREASSGARTLLTLAWQLAVFEVAVETSAAHPGFLMIDSPQKNLGHGGPRDAVIADAIAIDDFYRHLTSWLAGQGAGAQVIIVDNSPPVLVEENVVVRYSRNEDRPPYGLIDDETTTDEGSPE</sequence>
<protein>
    <submittedName>
        <fullName evidence="2">DNA recombination protein RecN</fullName>
    </submittedName>
</protein>
<dbReference type="EMBL" id="CP030930">
    <property type="protein sequence ID" value="AXI74577.1"/>
    <property type="molecule type" value="Genomic_DNA"/>
</dbReference>
<dbReference type="AlphaFoldDB" id="A0AAD0QA76"/>